<dbReference type="GO" id="GO:0016020">
    <property type="term" value="C:membrane"/>
    <property type="evidence" value="ECO:0007669"/>
    <property type="project" value="UniProtKB-SubCell"/>
</dbReference>
<evidence type="ECO:0000256" key="5">
    <source>
        <dbReference type="ARBA" id="ARBA00023136"/>
    </source>
</evidence>
<evidence type="ECO:0000256" key="6">
    <source>
        <dbReference type="SAM" id="Phobius"/>
    </source>
</evidence>
<keyword evidence="3 6" id="KW-0812">Transmembrane</keyword>
<comment type="subcellular location">
    <subcellularLocation>
        <location evidence="1">Membrane</location>
        <topology evidence="1">Multi-pass membrane protein</topology>
    </subcellularLocation>
</comment>
<dbReference type="AlphaFoldDB" id="A0AAN8ZER8"/>
<keyword evidence="4 6" id="KW-1133">Transmembrane helix</keyword>
<dbReference type="EMBL" id="JBAMMX010000008">
    <property type="protein sequence ID" value="KAK6935102.1"/>
    <property type="molecule type" value="Genomic_DNA"/>
</dbReference>
<feature type="transmembrane region" description="Helical" evidence="6">
    <location>
        <begin position="129"/>
        <end position="152"/>
    </location>
</feature>
<evidence type="ECO:0000256" key="3">
    <source>
        <dbReference type="ARBA" id="ARBA00022692"/>
    </source>
</evidence>
<protein>
    <submittedName>
        <fullName evidence="7">Uncharacterized protein</fullName>
    </submittedName>
</protein>
<dbReference type="GO" id="GO:0009507">
    <property type="term" value="C:chloroplast"/>
    <property type="evidence" value="ECO:0007669"/>
    <property type="project" value="TreeGrafter"/>
</dbReference>
<accession>A0AAN8ZER8</accession>
<gene>
    <name evidence="7" type="ORF">RJ641_035257</name>
</gene>
<sequence>MLGFLPLRFSSSTWFAASQSGLQSVRRELIMLSLPAAAGQALEPLTQLLETAFICRLVAVELASAGVSRSIFNNISKLFNIPLLTEEIAKSLVIDSITGDELLFQEERTSSKPLGGMAERKQLASVSTALFLAFGIGMAEALALFLGSEFFLNLMGIPLDSAMRVPPQQFLCLRALGAPAFVVSLALEGIFHGFKDTKTTVLSLGKSPINCCKFYAGLGNFSAVIFFPILINYFHHGVTGASISAVITQYLNKRAVPLPPNLGALQCGGHLKSGENDQQLIALEASKLHLNLHLI</sequence>
<evidence type="ECO:0000256" key="1">
    <source>
        <dbReference type="ARBA" id="ARBA00004141"/>
    </source>
</evidence>
<organism evidence="7 8">
    <name type="scientific">Dillenia turbinata</name>
    <dbReference type="NCBI Taxonomy" id="194707"/>
    <lineage>
        <taxon>Eukaryota</taxon>
        <taxon>Viridiplantae</taxon>
        <taxon>Streptophyta</taxon>
        <taxon>Embryophyta</taxon>
        <taxon>Tracheophyta</taxon>
        <taxon>Spermatophyta</taxon>
        <taxon>Magnoliopsida</taxon>
        <taxon>eudicotyledons</taxon>
        <taxon>Gunneridae</taxon>
        <taxon>Pentapetalae</taxon>
        <taxon>Dilleniales</taxon>
        <taxon>Dilleniaceae</taxon>
        <taxon>Dillenia</taxon>
    </lineage>
</organism>
<evidence type="ECO:0000313" key="8">
    <source>
        <dbReference type="Proteomes" id="UP001370490"/>
    </source>
</evidence>
<dbReference type="PANTHER" id="PTHR42893">
    <property type="entry name" value="PROTEIN DETOXIFICATION 44, CHLOROPLASTIC-RELATED"/>
    <property type="match status" value="1"/>
</dbReference>
<evidence type="ECO:0000256" key="2">
    <source>
        <dbReference type="ARBA" id="ARBA00010199"/>
    </source>
</evidence>
<dbReference type="PANTHER" id="PTHR42893:SF45">
    <property type="entry name" value="PROTEIN DETOXIFICATION 45, CHLOROPLASTIC"/>
    <property type="match status" value="1"/>
</dbReference>
<evidence type="ECO:0000313" key="7">
    <source>
        <dbReference type="EMBL" id="KAK6935102.1"/>
    </source>
</evidence>
<dbReference type="Proteomes" id="UP001370490">
    <property type="component" value="Unassembled WGS sequence"/>
</dbReference>
<proteinExistence type="inferred from homology"/>
<name>A0AAN8ZER8_9MAGN</name>
<reference evidence="7 8" key="1">
    <citation type="submission" date="2023-12" db="EMBL/GenBank/DDBJ databases">
        <title>A high-quality genome assembly for Dillenia turbinata (Dilleniales).</title>
        <authorList>
            <person name="Chanderbali A."/>
        </authorList>
    </citation>
    <scope>NUCLEOTIDE SEQUENCE [LARGE SCALE GENOMIC DNA]</scope>
    <source>
        <strain evidence="7">LSX21</strain>
        <tissue evidence="7">Leaf</tissue>
    </source>
</reference>
<feature type="transmembrane region" description="Helical" evidence="6">
    <location>
        <begin position="173"/>
        <end position="194"/>
    </location>
</feature>
<comment type="similarity">
    <text evidence="2">Belongs to the multi antimicrobial extrusion (MATE) (TC 2.A.66.1) family.</text>
</comment>
<keyword evidence="5 6" id="KW-0472">Membrane</keyword>
<comment type="caution">
    <text evidence="7">The sequence shown here is derived from an EMBL/GenBank/DDBJ whole genome shotgun (WGS) entry which is preliminary data.</text>
</comment>
<keyword evidence="8" id="KW-1185">Reference proteome</keyword>
<evidence type="ECO:0000256" key="4">
    <source>
        <dbReference type="ARBA" id="ARBA00022989"/>
    </source>
</evidence>
<dbReference type="InterPro" id="IPR044644">
    <property type="entry name" value="DinF-like"/>
</dbReference>